<dbReference type="PANTHER" id="PTHR43969">
    <property type="entry name" value="GLUTATHIONE S TRANSFERASE D10, ISOFORM A-RELATED"/>
    <property type="match status" value="1"/>
</dbReference>
<dbReference type="GO" id="GO:0004364">
    <property type="term" value="F:glutathione transferase activity"/>
    <property type="evidence" value="ECO:0007669"/>
    <property type="project" value="TreeGrafter"/>
</dbReference>
<evidence type="ECO:0000256" key="1">
    <source>
        <dbReference type="ARBA" id="ARBA00011738"/>
    </source>
</evidence>
<evidence type="ECO:0000259" key="3">
    <source>
        <dbReference type="PROSITE" id="PS50405"/>
    </source>
</evidence>
<protein>
    <submittedName>
        <fullName evidence="4">Glutathione S-transferase</fullName>
    </submittedName>
</protein>
<dbReference type="PANTHER" id="PTHR43969:SF9">
    <property type="entry name" value="GLUTATHIONE S TRANSFERASE D10, ISOFORM A-RELATED"/>
    <property type="match status" value="1"/>
</dbReference>
<dbReference type="AlphaFoldDB" id="A0A348WNG4"/>
<dbReference type="InterPro" id="IPR004045">
    <property type="entry name" value="Glutathione_S-Trfase_N"/>
</dbReference>
<evidence type="ECO:0000259" key="2">
    <source>
        <dbReference type="PROSITE" id="PS50404"/>
    </source>
</evidence>
<feature type="domain" description="GST C-terminal" evidence="3">
    <location>
        <begin position="89"/>
        <end position="205"/>
    </location>
</feature>
<evidence type="ECO:0000313" key="5">
    <source>
        <dbReference type="Proteomes" id="UP000262878"/>
    </source>
</evidence>
<dbReference type="PROSITE" id="PS50405">
    <property type="entry name" value="GST_CTER"/>
    <property type="match status" value="1"/>
</dbReference>
<comment type="caution">
    <text evidence="4">The sequence shown here is derived from an EMBL/GenBank/DDBJ whole genome shotgun (WGS) entry which is preliminary data.</text>
</comment>
<dbReference type="Gene3D" id="1.20.1050.10">
    <property type="match status" value="1"/>
</dbReference>
<gene>
    <name evidence="4" type="ORF">DCR58_04730</name>
</gene>
<dbReference type="InterPro" id="IPR036249">
    <property type="entry name" value="Thioredoxin-like_sf"/>
</dbReference>
<dbReference type="STRING" id="314276.OS145_04033"/>
<dbReference type="InterPro" id="IPR010987">
    <property type="entry name" value="Glutathione-S-Trfase_C-like"/>
</dbReference>
<dbReference type="Gene3D" id="3.40.30.10">
    <property type="entry name" value="Glutaredoxin"/>
    <property type="match status" value="1"/>
</dbReference>
<feature type="domain" description="GST N-terminal" evidence="2">
    <location>
        <begin position="1"/>
        <end position="83"/>
    </location>
</feature>
<dbReference type="InterPro" id="IPR004046">
    <property type="entry name" value="GST_C"/>
</dbReference>
<dbReference type="SUPFAM" id="SSF47616">
    <property type="entry name" value="GST C-terminal domain-like"/>
    <property type="match status" value="1"/>
</dbReference>
<dbReference type="SFLD" id="SFLDS00019">
    <property type="entry name" value="Glutathione_Transferase_(cytos"/>
    <property type="match status" value="1"/>
</dbReference>
<dbReference type="EMBL" id="DMUP01000107">
    <property type="protein sequence ID" value="HAR56076.1"/>
    <property type="molecule type" value="Genomic_DNA"/>
</dbReference>
<comment type="subunit">
    <text evidence="1">Homodimer.</text>
</comment>
<dbReference type="SFLD" id="SFLDG00358">
    <property type="entry name" value="Main_(cytGST)"/>
    <property type="match status" value="1"/>
</dbReference>
<accession>A0A348WNG4</accession>
<evidence type="ECO:0000313" key="4">
    <source>
        <dbReference type="EMBL" id="HAR56076.1"/>
    </source>
</evidence>
<dbReference type="InterPro" id="IPR036282">
    <property type="entry name" value="Glutathione-S-Trfase_C_sf"/>
</dbReference>
<dbReference type="Pfam" id="PF13417">
    <property type="entry name" value="GST_N_3"/>
    <property type="match status" value="1"/>
</dbReference>
<dbReference type="InterPro" id="IPR040079">
    <property type="entry name" value="Glutathione_S-Trfase"/>
</dbReference>
<name>A0A348WNG4_9GAMM</name>
<dbReference type="SUPFAM" id="SSF52833">
    <property type="entry name" value="Thioredoxin-like"/>
    <property type="match status" value="1"/>
</dbReference>
<dbReference type="PROSITE" id="PS50404">
    <property type="entry name" value="GST_NTER"/>
    <property type="match status" value="1"/>
</dbReference>
<keyword evidence="4" id="KW-0808">Transferase</keyword>
<proteinExistence type="predicted"/>
<dbReference type="CDD" id="cd03051">
    <property type="entry name" value="GST_N_GTT2_like"/>
    <property type="match status" value="1"/>
</dbReference>
<dbReference type="Pfam" id="PF00043">
    <property type="entry name" value="GST_C"/>
    <property type="match status" value="1"/>
</dbReference>
<dbReference type="InterPro" id="IPR034345">
    <property type="entry name" value="Gtt2-like_N"/>
</dbReference>
<reference evidence="4 5" key="1">
    <citation type="journal article" date="2018" name="Nat. Biotechnol.">
        <title>A standardized bacterial taxonomy based on genome phylogeny substantially revises the tree of life.</title>
        <authorList>
            <person name="Parks D.H."/>
            <person name="Chuvochina M."/>
            <person name="Waite D.W."/>
            <person name="Rinke C."/>
            <person name="Skarshewski A."/>
            <person name="Chaumeil P.A."/>
            <person name="Hugenholtz P."/>
        </authorList>
    </citation>
    <scope>NUCLEOTIDE SEQUENCE [LARGE SCALE GENOMIC DNA]</scope>
    <source>
        <strain evidence="4">UBA9360</strain>
    </source>
</reference>
<dbReference type="GO" id="GO:0006749">
    <property type="term" value="P:glutathione metabolic process"/>
    <property type="evidence" value="ECO:0007669"/>
    <property type="project" value="TreeGrafter"/>
</dbReference>
<dbReference type="Proteomes" id="UP000262878">
    <property type="component" value="Unassembled WGS sequence"/>
</dbReference>
<organism evidence="4 5">
    <name type="scientific">Idiomarina baltica</name>
    <dbReference type="NCBI Taxonomy" id="190892"/>
    <lineage>
        <taxon>Bacteria</taxon>
        <taxon>Pseudomonadati</taxon>
        <taxon>Pseudomonadota</taxon>
        <taxon>Gammaproteobacteria</taxon>
        <taxon>Alteromonadales</taxon>
        <taxon>Idiomarinaceae</taxon>
        <taxon>Idiomarina</taxon>
    </lineage>
</organism>
<sequence length="205" mass="23976">MKLYEMAKAPNPRRVRMFLAEKGLLDKVERIEIDLSKGENLSDAFKAKNPMQKVPVLELDDGSFICETTAICHYFENQYPDSPKLLGDNANDKAIIEQWTRWVDFYLFYPIGMGFQHTTDYFKHRMQPIREWGEHNIKEAERFFDFLNDQLEGKDFIACGQLTVADINAFCSVDFGKVVNLRVDESRPNLFRWYQAMKQRASAKV</sequence>